<protein>
    <recommendedName>
        <fullName evidence="4">glutaredoxin-dependent peroxiredoxin</fullName>
        <ecNumber evidence="4">1.11.1.25</ecNumber>
    </recommendedName>
    <alternativeName>
        <fullName evidence="10">Glutaredoxin-dependent peroxiredoxin</fullName>
    </alternativeName>
</protein>
<feature type="repeat" description="PPR" evidence="12">
    <location>
        <begin position="213"/>
        <end position="243"/>
    </location>
</feature>
<gene>
    <name evidence="14" type="ORF">WN944_026511</name>
</gene>
<name>A0AAP0LY66_9ROSI</name>
<comment type="catalytic activity">
    <reaction evidence="1">
        <text>[glutaredoxin]-dithiol + a hydroperoxide = [glutaredoxin]-disulfide + an alcohol + H2O</text>
        <dbReference type="Rhea" id="RHEA:62624"/>
        <dbReference type="Rhea" id="RHEA-COMP:10729"/>
        <dbReference type="Rhea" id="RHEA-COMP:10730"/>
        <dbReference type="ChEBI" id="CHEBI:15377"/>
        <dbReference type="ChEBI" id="CHEBI:29950"/>
        <dbReference type="ChEBI" id="CHEBI:30879"/>
        <dbReference type="ChEBI" id="CHEBI:35924"/>
        <dbReference type="ChEBI" id="CHEBI:50058"/>
        <dbReference type="EC" id="1.11.1.25"/>
    </reaction>
</comment>
<dbReference type="SUPFAM" id="SSF52833">
    <property type="entry name" value="Thioredoxin-like"/>
    <property type="match status" value="1"/>
</dbReference>
<evidence type="ECO:0000256" key="10">
    <source>
        <dbReference type="ARBA" id="ARBA00031688"/>
    </source>
</evidence>
<keyword evidence="6" id="KW-0677">Repeat</keyword>
<dbReference type="InterPro" id="IPR013766">
    <property type="entry name" value="Thioredoxin_domain"/>
</dbReference>
<dbReference type="Pfam" id="PF08534">
    <property type="entry name" value="Redoxin"/>
    <property type="match status" value="1"/>
</dbReference>
<evidence type="ECO:0000256" key="4">
    <source>
        <dbReference type="ARBA" id="ARBA00013016"/>
    </source>
</evidence>
<dbReference type="InterPro" id="IPR013740">
    <property type="entry name" value="Redoxin"/>
</dbReference>
<keyword evidence="9" id="KW-0676">Redox-active center</keyword>
<evidence type="ECO:0000256" key="2">
    <source>
        <dbReference type="ARBA" id="ARBA00010505"/>
    </source>
</evidence>
<evidence type="ECO:0000256" key="8">
    <source>
        <dbReference type="ARBA" id="ARBA00023002"/>
    </source>
</evidence>
<dbReference type="EC" id="1.11.1.25" evidence="4"/>
<organism evidence="14 15">
    <name type="scientific">Citrus x changshan-huyou</name>
    <dbReference type="NCBI Taxonomy" id="2935761"/>
    <lineage>
        <taxon>Eukaryota</taxon>
        <taxon>Viridiplantae</taxon>
        <taxon>Streptophyta</taxon>
        <taxon>Embryophyta</taxon>
        <taxon>Tracheophyta</taxon>
        <taxon>Spermatophyta</taxon>
        <taxon>Magnoliopsida</taxon>
        <taxon>eudicotyledons</taxon>
        <taxon>Gunneridae</taxon>
        <taxon>Pentapetalae</taxon>
        <taxon>rosids</taxon>
        <taxon>malvids</taxon>
        <taxon>Sapindales</taxon>
        <taxon>Rutaceae</taxon>
        <taxon>Aurantioideae</taxon>
        <taxon>Citrus</taxon>
    </lineage>
</organism>
<dbReference type="InterPro" id="IPR046848">
    <property type="entry name" value="E_motif"/>
</dbReference>
<evidence type="ECO:0000313" key="14">
    <source>
        <dbReference type="EMBL" id="KAK9183360.1"/>
    </source>
</evidence>
<dbReference type="FunFam" id="1.25.40.10:FF:000031">
    <property type="entry name" value="Pentatricopeptide repeat-containing protein mitochondrial"/>
    <property type="match status" value="1"/>
</dbReference>
<accession>A0AAP0LY66</accession>
<keyword evidence="5" id="KW-0575">Peroxidase</keyword>
<dbReference type="GO" id="GO:0008379">
    <property type="term" value="F:thioredoxin peroxidase activity"/>
    <property type="evidence" value="ECO:0007669"/>
    <property type="project" value="InterPro"/>
</dbReference>
<dbReference type="FunFam" id="1.25.40.10:FF:000090">
    <property type="entry name" value="Pentatricopeptide repeat-containing protein, chloroplastic"/>
    <property type="match status" value="1"/>
</dbReference>
<dbReference type="GO" id="GO:0009451">
    <property type="term" value="P:RNA modification"/>
    <property type="evidence" value="ECO:0007669"/>
    <property type="project" value="InterPro"/>
</dbReference>
<evidence type="ECO:0000256" key="6">
    <source>
        <dbReference type="ARBA" id="ARBA00022737"/>
    </source>
</evidence>
<dbReference type="Proteomes" id="UP001428341">
    <property type="component" value="Unassembled WGS sequence"/>
</dbReference>
<keyword evidence="7" id="KW-0049">Antioxidant</keyword>
<comment type="similarity">
    <text evidence="2">Belongs to the peroxiredoxin family. Prx5 subfamily.</text>
</comment>
<dbReference type="FunFam" id="3.40.30.10:FF:000020">
    <property type="entry name" value="Peroxiredoxin"/>
    <property type="match status" value="1"/>
</dbReference>
<dbReference type="Pfam" id="PF20431">
    <property type="entry name" value="E_motif"/>
    <property type="match status" value="1"/>
</dbReference>
<dbReference type="GO" id="GO:0034599">
    <property type="term" value="P:cellular response to oxidative stress"/>
    <property type="evidence" value="ECO:0007669"/>
    <property type="project" value="InterPro"/>
</dbReference>
<dbReference type="EMBL" id="JBCGBO010000024">
    <property type="protein sequence ID" value="KAK9183360.1"/>
    <property type="molecule type" value="Genomic_DNA"/>
</dbReference>
<dbReference type="InterPro" id="IPR011990">
    <property type="entry name" value="TPR-like_helical_dom_sf"/>
</dbReference>
<proteinExistence type="inferred from homology"/>
<evidence type="ECO:0000256" key="11">
    <source>
        <dbReference type="PIRSR" id="PIRSR637944-1"/>
    </source>
</evidence>
<dbReference type="InterPro" id="IPR036249">
    <property type="entry name" value="Thioredoxin-like_sf"/>
</dbReference>
<dbReference type="Pfam" id="PF13041">
    <property type="entry name" value="PPR_2"/>
    <property type="match status" value="2"/>
</dbReference>
<feature type="active site" description="Cysteine sulfenic acid (-SOH) intermediate" evidence="11">
    <location>
        <position position="51"/>
    </location>
</feature>
<dbReference type="Pfam" id="PF01535">
    <property type="entry name" value="PPR"/>
    <property type="match status" value="2"/>
</dbReference>
<dbReference type="NCBIfam" id="TIGR00756">
    <property type="entry name" value="PPR"/>
    <property type="match status" value="2"/>
</dbReference>
<dbReference type="InterPro" id="IPR046960">
    <property type="entry name" value="PPR_At4g14850-like_plant"/>
</dbReference>
<evidence type="ECO:0000256" key="3">
    <source>
        <dbReference type="ARBA" id="ARBA00011245"/>
    </source>
</evidence>
<dbReference type="PANTHER" id="PTHR47926">
    <property type="entry name" value="PENTATRICOPEPTIDE REPEAT-CONTAINING PROTEIN"/>
    <property type="match status" value="1"/>
</dbReference>
<dbReference type="AlphaFoldDB" id="A0AAP0LY66"/>
<dbReference type="PROSITE" id="PS51352">
    <property type="entry name" value="THIOREDOXIN_2"/>
    <property type="match status" value="1"/>
</dbReference>
<evidence type="ECO:0000256" key="12">
    <source>
        <dbReference type="PROSITE-ProRule" id="PRU00708"/>
    </source>
</evidence>
<feature type="repeat" description="PPR" evidence="12">
    <location>
        <begin position="316"/>
        <end position="350"/>
    </location>
</feature>
<dbReference type="InterPro" id="IPR002885">
    <property type="entry name" value="PPR_rpt"/>
</dbReference>
<evidence type="ECO:0000259" key="13">
    <source>
        <dbReference type="PROSITE" id="PS51352"/>
    </source>
</evidence>
<evidence type="ECO:0000313" key="15">
    <source>
        <dbReference type="Proteomes" id="UP001428341"/>
    </source>
</evidence>
<dbReference type="GO" id="GO:0003723">
    <property type="term" value="F:RNA binding"/>
    <property type="evidence" value="ECO:0007669"/>
    <property type="project" value="InterPro"/>
</dbReference>
<comment type="subunit">
    <text evidence="3">Monomer.</text>
</comment>
<evidence type="ECO:0000256" key="5">
    <source>
        <dbReference type="ARBA" id="ARBA00022559"/>
    </source>
</evidence>
<reference evidence="14 15" key="1">
    <citation type="submission" date="2024-05" db="EMBL/GenBank/DDBJ databases">
        <title>Haplotype-resolved chromosome-level genome assembly of Huyou (Citrus changshanensis).</title>
        <authorList>
            <person name="Miao C."/>
            <person name="Chen W."/>
            <person name="Wu Y."/>
            <person name="Wang L."/>
            <person name="Zhao S."/>
            <person name="Grierson D."/>
            <person name="Xu C."/>
            <person name="Chen K."/>
        </authorList>
    </citation>
    <scope>NUCLEOTIDE SEQUENCE [LARGE SCALE GENOMIC DNA]</scope>
    <source>
        <strain evidence="14">01-14</strain>
        <tissue evidence="14">Leaf</tissue>
    </source>
</reference>
<evidence type="ECO:0000256" key="1">
    <source>
        <dbReference type="ARBA" id="ARBA00001711"/>
    </source>
</evidence>
<dbReference type="Gene3D" id="1.25.40.10">
    <property type="entry name" value="Tetratricopeptide repeat domain"/>
    <property type="match status" value="2"/>
</dbReference>
<sequence>MAPIAVGDPLPDGTLAYFDEQDQLQQVSVHSLAAGKKVILFGIPGAFTPTCSLKHVPGFIEKADELKSKGVDEILCISVNDPFVMKAWAKTFPKNKSVKFLADGSAKYTHALGLELDLSEKGLGTRSRRFALLVDDLKVKAANVESGGDFTVSSADDILNLVSHKLGKAIHAHSLRNLNENNIILDNAILDFYIRCGSLASCGYLFVKMPKRNVVSWTTMIGGYAERGFCKEAVSVFQEMEKTKEAEPNEATLVNVLSACSSISALSFGKYVHSYISTRYDLSVSNLVGNAVINMYVKCGDVGIAIQVFNMLAYKDKISWSTVISGLAMNGCGRQALQLFSLMIINAVFPDDVTFIALISACSHGGLVDQGLILFKAMSTVYEIVPQMQQYACVVDMYGRAGLLEEAEAFIREMPIEAEWSVWGALLNACRIHRNDEMFDRIRQDLVNKKGVSVGTFALMSNTFAGADRWEDTNKIRDEIRRMGLKKKTGCSWIEVNPSIF</sequence>
<dbReference type="Gene3D" id="3.40.30.10">
    <property type="entry name" value="Glutaredoxin"/>
    <property type="match status" value="1"/>
</dbReference>
<dbReference type="InterPro" id="IPR037944">
    <property type="entry name" value="PRX5-like"/>
</dbReference>
<feature type="domain" description="Thioredoxin" evidence="13">
    <location>
        <begin position="4"/>
        <end position="167"/>
    </location>
</feature>
<evidence type="ECO:0000256" key="7">
    <source>
        <dbReference type="ARBA" id="ARBA00022862"/>
    </source>
</evidence>
<dbReference type="PROSITE" id="PS51375">
    <property type="entry name" value="PPR"/>
    <property type="match status" value="2"/>
</dbReference>
<keyword evidence="8" id="KW-0560">Oxidoreductase</keyword>
<comment type="caution">
    <text evidence="14">The sequence shown here is derived from an EMBL/GenBank/DDBJ whole genome shotgun (WGS) entry which is preliminary data.</text>
</comment>
<dbReference type="CDD" id="cd03013">
    <property type="entry name" value="PRX5_like"/>
    <property type="match status" value="1"/>
</dbReference>
<keyword evidence="15" id="KW-1185">Reference proteome</keyword>
<evidence type="ECO:0000256" key="9">
    <source>
        <dbReference type="ARBA" id="ARBA00023284"/>
    </source>
</evidence>